<feature type="compositionally biased region" description="Low complexity" evidence="1">
    <location>
        <begin position="200"/>
        <end position="223"/>
    </location>
</feature>
<evidence type="ECO:0000313" key="2">
    <source>
        <dbReference type="EMBL" id="KIK60971.1"/>
    </source>
</evidence>
<accession>A0A0D0BYR8</accession>
<gene>
    <name evidence="2" type="ORF">GYMLUDRAFT_599338</name>
</gene>
<dbReference type="AlphaFoldDB" id="A0A0D0BYR8"/>
<feature type="compositionally biased region" description="Pro residues" evidence="1">
    <location>
        <begin position="224"/>
        <end position="237"/>
    </location>
</feature>
<dbReference type="EMBL" id="KN834773">
    <property type="protein sequence ID" value="KIK60971.1"/>
    <property type="molecule type" value="Genomic_DNA"/>
</dbReference>
<dbReference type="HOGENOM" id="CLU_811472_0_0_1"/>
<reference evidence="2 3" key="1">
    <citation type="submission" date="2014-04" db="EMBL/GenBank/DDBJ databases">
        <title>Evolutionary Origins and Diversification of the Mycorrhizal Mutualists.</title>
        <authorList>
            <consortium name="DOE Joint Genome Institute"/>
            <consortium name="Mycorrhizal Genomics Consortium"/>
            <person name="Kohler A."/>
            <person name="Kuo A."/>
            <person name="Nagy L.G."/>
            <person name="Floudas D."/>
            <person name="Copeland A."/>
            <person name="Barry K.W."/>
            <person name="Cichocki N."/>
            <person name="Veneault-Fourrey C."/>
            <person name="LaButti K."/>
            <person name="Lindquist E.A."/>
            <person name="Lipzen A."/>
            <person name="Lundell T."/>
            <person name="Morin E."/>
            <person name="Murat C."/>
            <person name="Riley R."/>
            <person name="Ohm R."/>
            <person name="Sun H."/>
            <person name="Tunlid A."/>
            <person name="Henrissat B."/>
            <person name="Grigoriev I.V."/>
            <person name="Hibbett D.S."/>
            <person name="Martin F."/>
        </authorList>
    </citation>
    <scope>NUCLEOTIDE SEQUENCE [LARGE SCALE GENOMIC DNA]</scope>
    <source>
        <strain evidence="2 3">FD-317 M1</strain>
    </source>
</reference>
<dbReference type="OrthoDB" id="2996389at2759"/>
<feature type="compositionally biased region" description="Low complexity" evidence="1">
    <location>
        <begin position="241"/>
        <end position="250"/>
    </location>
</feature>
<sequence length="342" mass="37948">MPKPLKAPKFKSKEYKNTGFTKYVVVTNPWLRPSRSQHFADGMNEWFKVMMGNSDSSTPVHSVYLQTNKDYIIVELDGSVNLDEILGAHHTEEFFQNPAPNRSHSTSEIFEYNFTRFGDPNTILKWDFVMPSTSTPAGPSELAIKKDYPPPQEPHSVNPPAMACGISSEVKEAIAARRESYERSLGKGKSSIAFGSKEGSPASTKAPIPSSSTTSSAPSSSKPTPIPHPAPPPPAPHRAPDPASASRAGPSRPPYPSSQTRGPRVKEEKDHRREANRQPDGNGFVPYAPSAMFAAMRDRRERERELERERGHGHGRDTQSDRKWDNSSSERRVGRRCETSII</sequence>
<dbReference type="Proteomes" id="UP000053593">
    <property type="component" value="Unassembled WGS sequence"/>
</dbReference>
<keyword evidence="3" id="KW-1185">Reference proteome</keyword>
<feature type="region of interest" description="Disordered" evidence="1">
    <location>
        <begin position="182"/>
        <end position="342"/>
    </location>
</feature>
<feature type="compositionally biased region" description="Basic and acidic residues" evidence="1">
    <location>
        <begin position="264"/>
        <end position="277"/>
    </location>
</feature>
<evidence type="ECO:0000313" key="3">
    <source>
        <dbReference type="Proteomes" id="UP000053593"/>
    </source>
</evidence>
<evidence type="ECO:0000256" key="1">
    <source>
        <dbReference type="SAM" id="MobiDB-lite"/>
    </source>
</evidence>
<proteinExistence type="predicted"/>
<feature type="region of interest" description="Disordered" evidence="1">
    <location>
        <begin position="137"/>
        <end position="163"/>
    </location>
</feature>
<organism evidence="2 3">
    <name type="scientific">Collybiopsis luxurians FD-317 M1</name>
    <dbReference type="NCBI Taxonomy" id="944289"/>
    <lineage>
        <taxon>Eukaryota</taxon>
        <taxon>Fungi</taxon>
        <taxon>Dikarya</taxon>
        <taxon>Basidiomycota</taxon>
        <taxon>Agaricomycotina</taxon>
        <taxon>Agaricomycetes</taxon>
        <taxon>Agaricomycetidae</taxon>
        <taxon>Agaricales</taxon>
        <taxon>Marasmiineae</taxon>
        <taxon>Omphalotaceae</taxon>
        <taxon>Collybiopsis</taxon>
        <taxon>Collybiopsis luxurians</taxon>
    </lineage>
</organism>
<name>A0A0D0BYR8_9AGAR</name>
<feature type="compositionally biased region" description="Basic and acidic residues" evidence="1">
    <location>
        <begin position="296"/>
        <end position="342"/>
    </location>
</feature>
<protein>
    <submittedName>
        <fullName evidence="2">Uncharacterized protein</fullName>
    </submittedName>
</protein>